<feature type="region of interest" description="Disordered" evidence="1">
    <location>
        <begin position="59"/>
        <end position="80"/>
    </location>
</feature>
<dbReference type="Proteomes" id="UP001177670">
    <property type="component" value="Unassembled WGS sequence"/>
</dbReference>
<keyword evidence="3" id="KW-1185">Reference proteome</keyword>
<organism evidence="2 3">
    <name type="scientific">Melipona bicolor</name>
    <dbReference type="NCBI Taxonomy" id="60889"/>
    <lineage>
        <taxon>Eukaryota</taxon>
        <taxon>Metazoa</taxon>
        <taxon>Ecdysozoa</taxon>
        <taxon>Arthropoda</taxon>
        <taxon>Hexapoda</taxon>
        <taxon>Insecta</taxon>
        <taxon>Pterygota</taxon>
        <taxon>Neoptera</taxon>
        <taxon>Endopterygota</taxon>
        <taxon>Hymenoptera</taxon>
        <taxon>Apocrita</taxon>
        <taxon>Aculeata</taxon>
        <taxon>Apoidea</taxon>
        <taxon>Anthophila</taxon>
        <taxon>Apidae</taxon>
        <taxon>Melipona</taxon>
    </lineage>
</organism>
<evidence type="ECO:0000313" key="3">
    <source>
        <dbReference type="Proteomes" id="UP001177670"/>
    </source>
</evidence>
<dbReference type="AlphaFoldDB" id="A0AA40KT68"/>
<reference evidence="2" key="1">
    <citation type="submission" date="2021-10" db="EMBL/GenBank/DDBJ databases">
        <title>Melipona bicolor Genome sequencing and assembly.</title>
        <authorList>
            <person name="Araujo N.S."/>
            <person name="Arias M.C."/>
        </authorList>
    </citation>
    <scope>NUCLEOTIDE SEQUENCE</scope>
    <source>
        <strain evidence="2">USP_2M_L1-L4_2017</strain>
        <tissue evidence="2">Whole body</tissue>
    </source>
</reference>
<name>A0AA40KT68_9HYME</name>
<dbReference type="EMBL" id="JAHYIQ010000005">
    <property type="protein sequence ID" value="KAK1132013.1"/>
    <property type="molecule type" value="Genomic_DNA"/>
</dbReference>
<comment type="caution">
    <text evidence="2">The sequence shown here is derived from an EMBL/GenBank/DDBJ whole genome shotgun (WGS) entry which is preliminary data.</text>
</comment>
<evidence type="ECO:0000256" key="1">
    <source>
        <dbReference type="SAM" id="MobiDB-lite"/>
    </source>
</evidence>
<evidence type="ECO:0000313" key="2">
    <source>
        <dbReference type="EMBL" id="KAK1132013.1"/>
    </source>
</evidence>
<accession>A0AA40KT68</accession>
<protein>
    <submittedName>
        <fullName evidence="2">Uncharacterized protein</fullName>
    </submittedName>
</protein>
<proteinExistence type="predicted"/>
<gene>
    <name evidence="2" type="ORF">K0M31_016155</name>
</gene>
<sequence length="80" mass="9149">MVDILSQDDHDRVKTIETLSKKLEELFEEHFASWDFDNISGSPRESSPVLHRFKTAGQKSVTGRYSNTKKYSSSSIIDNI</sequence>